<dbReference type="AlphaFoldDB" id="A0AAD1VQN6"/>
<proteinExistence type="predicted"/>
<organism evidence="1 2">
    <name type="scientific">Pelobates cultripes</name>
    <name type="common">Western spadefoot toad</name>
    <dbReference type="NCBI Taxonomy" id="61616"/>
    <lineage>
        <taxon>Eukaryota</taxon>
        <taxon>Metazoa</taxon>
        <taxon>Chordata</taxon>
        <taxon>Craniata</taxon>
        <taxon>Vertebrata</taxon>
        <taxon>Euteleostomi</taxon>
        <taxon>Amphibia</taxon>
        <taxon>Batrachia</taxon>
        <taxon>Anura</taxon>
        <taxon>Pelobatoidea</taxon>
        <taxon>Pelobatidae</taxon>
        <taxon>Pelobates</taxon>
    </lineage>
</organism>
<sequence length="154" mass="17036">QQLTLLPLSDHSGKVVPQQHPKPQWAAKIDIAVMVMEIKAYIASEMVVLKTDLSTLVGRMTSMEETVRSLRAKQDTTVAQLHEVSLECAALTAKVEDTARQHNLKVQDTVDAGELPQFIRRLLSTTLTSKQAKGLQLDRLYRLPGHPTNKPSGS</sequence>
<evidence type="ECO:0000313" key="1">
    <source>
        <dbReference type="EMBL" id="CAH2223983.1"/>
    </source>
</evidence>
<dbReference type="EMBL" id="OW240912">
    <property type="protein sequence ID" value="CAH2223983.1"/>
    <property type="molecule type" value="Genomic_DNA"/>
</dbReference>
<evidence type="ECO:0000313" key="2">
    <source>
        <dbReference type="Proteomes" id="UP001295444"/>
    </source>
</evidence>
<name>A0AAD1VQN6_PELCU</name>
<reference evidence="1" key="1">
    <citation type="submission" date="2022-03" db="EMBL/GenBank/DDBJ databases">
        <authorList>
            <person name="Alioto T."/>
            <person name="Alioto T."/>
            <person name="Gomez Garrido J."/>
        </authorList>
    </citation>
    <scope>NUCLEOTIDE SEQUENCE</scope>
</reference>
<protein>
    <submittedName>
        <fullName evidence="1">Uncharacterized protein</fullName>
    </submittedName>
</protein>
<keyword evidence="2" id="KW-1185">Reference proteome</keyword>
<dbReference type="Proteomes" id="UP001295444">
    <property type="component" value="Chromosome 01"/>
</dbReference>
<gene>
    <name evidence="1" type="ORF">PECUL_23A021424</name>
</gene>
<feature type="non-terminal residue" evidence="1">
    <location>
        <position position="1"/>
    </location>
</feature>
<accession>A0AAD1VQN6</accession>